<dbReference type="EMBL" id="JAUIQD010000002">
    <property type="protein sequence ID" value="KAK3360425.1"/>
    <property type="molecule type" value="Genomic_DNA"/>
</dbReference>
<accession>A0AAJ0MIM0</accession>
<reference evidence="3" key="1">
    <citation type="journal article" date="2023" name="Mol. Phylogenet. Evol.">
        <title>Genome-scale phylogeny and comparative genomics of the fungal order Sordariales.</title>
        <authorList>
            <person name="Hensen N."/>
            <person name="Bonometti L."/>
            <person name="Westerberg I."/>
            <person name="Brannstrom I.O."/>
            <person name="Guillou S."/>
            <person name="Cros-Aarteil S."/>
            <person name="Calhoun S."/>
            <person name="Haridas S."/>
            <person name="Kuo A."/>
            <person name="Mondo S."/>
            <person name="Pangilinan J."/>
            <person name="Riley R."/>
            <person name="LaButti K."/>
            <person name="Andreopoulos B."/>
            <person name="Lipzen A."/>
            <person name="Chen C."/>
            <person name="Yan M."/>
            <person name="Daum C."/>
            <person name="Ng V."/>
            <person name="Clum A."/>
            <person name="Steindorff A."/>
            <person name="Ohm R.A."/>
            <person name="Martin F."/>
            <person name="Silar P."/>
            <person name="Natvig D.O."/>
            <person name="Lalanne C."/>
            <person name="Gautier V."/>
            <person name="Ament-Velasquez S.L."/>
            <person name="Kruys A."/>
            <person name="Hutchinson M.I."/>
            <person name="Powell A.J."/>
            <person name="Barry K."/>
            <person name="Miller A.N."/>
            <person name="Grigoriev I.V."/>
            <person name="Debuchy R."/>
            <person name="Gladieux P."/>
            <person name="Hiltunen Thoren M."/>
            <person name="Johannesson H."/>
        </authorList>
    </citation>
    <scope>NUCLEOTIDE SEQUENCE</scope>
    <source>
        <strain evidence="3">CBS 955.72</strain>
    </source>
</reference>
<evidence type="ECO:0000256" key="1">
    <source>
        <dbReference type="SAM" id="MobiDB-lite"/>
    </source>
</evidence>
<keyword evidence="4" id="KW-1185">Reference proteome</keyword>
<dbReference type="InterPro" id="IPR027417">
    <property type="entry name" value="P-loop_NTPase"/>
</dbReference>
<dbReference type="GO" id="GO:0005524">
    <property type="term" value="F:ATP binding"/>
    <property type="evidence" value="ECO:0007669"/>
    <property type="project" value="InterPro"/>
</dbReference>
<feature type="region of interest" description="Disordered" evidence="1">
    <location>
        <begin position="66"/>
        <end position="87"/>
    </location>
</feature>
<feature type="domain" description="ATPase AAA-type core" evidence="2">
    <location>
        <begin position="135"/>
        <end position="232"/>
    </location>
</feature>
<dbReference type="Proteomes" id="UP001275084">
    <property type="component" value="Unassembled WGS sequence"/>
</dbReference>
<proteinExistence type="predicted"/>
<dbReference type="GO" id="GO:0016887">
    <property type="term" value="F:ATP hydrolysis activity"/>
    <property type="evidence" value="ECO:0007669"/>
    <property type="project" value="InterPro"/>
</dbReference>
<feature type="compositionally biased region" description="Basic and acidic residues" evidence="1">
    <location>
        <begin position="77"/>
        <end position="87"/>
    </location>
</feature>
<dbReference type="AlphaFoldDB" id="A0AAJ0MIM0"/>
<dbReference type="InterPro" id="IPR003959">
    <property type="entry name" value="ATPase_AAA_core"/>
</dbReference>
<dbReference type="Pfam" id="PF00004">
    <property type="entry name" value="AAA"/>
    <property type="match status" value="1"/>
</dbReference>
<sequence length="268" mass="29885">MKTQKSEKYIELKRDWCTPQKTVEAQNPNDCSEPARWLSETTIQGPFHNISNIASPLQHATLPPVLGQAQTGGTDQESTRATKGSESHRRYLGRSTYNYDAFANLMFQTLVDQQVTEYTGFDDHIKGKGKGLIILPHGPPGVGKTFTAESIADYTRRPLLTISSGQIIGPAPWVESRLSELLSLATRWDALALMDDSDVFIQERVIQHLDGNALVSVFLRILEYFQGTMFLTTIACGHCTVHSTPESTSPSLIPRSRQLCWIRSYEAV</sequence>
<evidence type="ECO:0000313" key="3">
    <source>
        <dbReference type="EMBL" id="KAK3360425.1"/>
    </source>
</evidence>
<organism evidence="3 4">
    <name type="scientific">Lasiosphaeria hispida</name>
    <dbReference type="NCBI Taxonomy" id="260671"/>
    <lineage>
        <taxon>Eukaryota</taxon>
        <taxon>Fungi</taxon>
        <taxon>Dikarya</taxon>
        <taxon>Ascomycota</taxon>
        <taxon>Pezizomycotina</taxon>
        <taxon>Sordariomycetes</taxon>
        <taxon>Sordariomycetidae</taxon>
        <taxon>Sordariales</taxon>
        <taxon>Lasiosphaeriaceae</taxon>
        <taxon>Lasiosphaeria</taxon>
    </lineage>
</organism>
<reference evidence="3" key="2">
    <citation type="submission" date="2023-06" db="EMBL/GenBank/DDBJ databases">
        <authorList>
            <consortium name="Lawrence Berkeley National Laboratory"/>
            <person name="Haridas S."/>
            <person name="Hensen N."/>
            <person name="Bonometti L."/>
            <person name="Westerberg I."/>
            <person name="Brannstrom I.O."/>
            <person name="Guillou S."/>
            <person name="Cros-Aarteil S."/>
            <person name="Calhoun S."/>
            <person name="Kuo A."/>
            <person name="Mondo S."/>
            <person name="Pangilinan J."/>
            <person name="Riley R."/>
            <person name="Labutti K."/>
            <person name="Andreopoulos B."/>
            <person name="Lipzen A."/>
            <person name="Chen C."/>
            <person name="Yanf M."/>
            <person name="Daum C."/>
            <person name="Ng V."/>
            <person name="Clum A."/>
            <person name="Steindorff A."/>
            <person name="Ohm R."/>
            <person name="Martin F."/>
            <person name="Silar P."/>
            <person name="Natvig D."/>
            <person name="Lalanne C."/>
            <person name="Gautier V."/>
            <person name="Ament-Velasquez S.L."/>
            <person name="Kruys A."/>
            <person name="Hutchinson M.I."/>
            <person name="Powell A.J."/>
            <person name="Barry K."/>
            <person name="Miller A.N."/>
            <person name="Grigoriev I.V."/>
            <person name="Debuchy R."/>
            <person name="Gladieux P."/>
            <person name="Thoren M.H."/>
            <person name="Johannesson H."/>
        </authorList>
    </citation>
    <scope>NUCLEOTIDE SEQUENCE</scope>
    <source>
        <strain evidence="3">CBS 955.72</strain>
    </source>
</reference>
<dbReference type="PANTHER" id="PTHR46411:SF3">
    <property type="entry name" value="AAA+ ATPASE DOMAIN-CONTAINING PROTEIN"/>
    <property type="match status" value="1"/>
</dbReference>
<dbReference type="Gene3D" id="3.40.50.300">
    <property type="entry name" value="P-loop containing nucleotide triphosphate hydrolases"/>
    <property type="match status" value="1"/>
</dbReference>
<gene>
    <name evidence="3" type="ORF">B0T25DRAFT_515719</name>
</gene>
<evidence type="ECO:0000259" key="2">
    <source>
        <dbReference type="Pfam" id="PF00004"/>
    </source>
</evidence>
<dbReference type="SUPFAM" id="SSF52540">
    <property type="entry name" value="P-loop containing nucleoside triphosphate hydrolases"/>
    <property type="match status" value="1"/>
</dbReference>
<comment type="caution">
    <text evidence="3">The sequence shown here is derived from an EMBL/GenBank/DDBJ whole genome shotgun (WGS) entry which is preliminary data.</text>
</comment>
<evidence type="ECO:0000313" key="4">
    <source>
        <dbReference type="Proteomes" id="UP001275084"/>
    </source>
</evidence>
<dbReference type="PANTHER" id="PTHR46411">
    <property type="entry name" value="FAMILY ATPASE, PUTATIVE-RELATED"/>
    <property type="match status" value="1"/>
</dbReference>
<name>A0AAJ0MIM0_9PEZI</name>
<protein>
    <recommendedName>
        <fullName evidence="2">ATPase AAA-type core domain-containing protein</fullName>
    </recommendedName>
</protein>